<dbReference type="PROSITE" id="PS00916">
    <property type="entry name" value="PI3_4_KINASE_2"/>
    <property type="match status" value="1"/>
</dbReference>
<evidence type="ECO:0000313" key="10">
    <source>
        <dbReference type="EMBL" id="KAF2094163.1"/>
    </source>
</evidence>
<dbReference type="GO" id="GO:0048015">
    <property type="term" value="P:phosphatidylinositol-mediated signaling"/>
    <property type="evidence" value="ECO:0007669"/>
    <property type="project" value="TreeGrafter"/>
</dbReference>
<sequence length="1928" mass="216875">VYRVRRDALEKLAALSATKPNDRAGRSDIFKLCRKCPYSGGPTNGYSYGMQPRYSASSVPMTIAELETLLALCKAAPLVQSNEIAEQLLRQLVRYLPESYMQLISEAPGLKSFDPSPWEVLTFQLTSAVLMIASNFTYLRDDAIRAIHEYLFGWTRLAGSISADQFDGEEPSEERETALSTVITSTLSIVGFFEAAAKHAAVFTPEQRFEYTQLLRDTLSEQYMTALESVLSVTRNARGPHNPLRPWRKYLKHYAAMGRPLGAMLLRLGFVRFAVASISLHVAPTEELQGHYVLNTLLHREFTSNGFFHPQVDVPVDIFAEIALNEIELLEEGSDYLQLGSAWQQHLAFSVKANALVCFLCCTILDEEIADPDLLMSWLESTMANDVQISDETLASCVFRCMAILARFSPPMASTLGRSLPRIIVQGGLEATSAAVAADALATILKTLPQDTVITTLYSLGNILSSKSPQKNNFQYNYDGAVGGNNFEHHTTGSTLSLAPSDMDEPSSVYTIVVKTVTKIANACEDDKITALAVSMLIQKIGRVSLSVDAAIVTESAVLGATSAEADLRSLLKLYTKLAHDALAQDNHTILDAVLSARLHLSRSIKIGSGRFEPYLLSLLDDVVSKGDAHDNDSKHLADAELASLEIASLLRPLAVLIKENAPLGNLIEDIEIDALPNLQRDAWFNVVVHGFTPNSNLGRRWVHELQVLAKYSLPLIAEDRADQLESDIELNTVLRRGKSSDHTATQRSHLIAALPEISQQVQSLNYPEVVFLAAANMVETLRASAGDLTHVFTYFLDPQLRSGSMGHCMQAIATNAVKTYLARTLAGDKQSFSSPYVAQQLAAIFAACCHRTAQVQKAAILCADLIIAQVPSSLCQKTSLFTLLELLTLMWESCLERETDEYEWTSKYTSSRENVAIELSDNYAFRRQTLGTLHKWAKAWVLKTLDIAPLDVKGLLQTYLSEYDDEGTYGHISLGRSFAMEMGSTIPSTDQRLGAIESQQIPINTASDFIAQYTTRQEYRFVQGVNDDDQEWLRFQGETDPLMRSKLRLDKTMEDASVILADLESRTLRNQHVPIAEIREPLRRAGALLCRTNVDQCAIVHHLVGIPFAAFTKQSIKLGISLWMGVIKENPRMEPRILVELADNWQNTVRKRMGFFNRNVKHKDPFYIKEEFAPSSREVIMKRQHQAYDHIAPHFRLVQFLSSHFNATRLGSRQIQRVYYRLMHITLDAINDVMEHPLARETLFHIVLLGLRILQFGTDMDAADHWRLKDRILSAALSWFCMAPMWSFGGNRLQIKAETHLLTDVQNALKMVQTVGSRPLGSLPSLQQKQELLSMLLADEQTRLMVWLFPLDYHSKHHFTSGGHYGPNELALQSMVKPAWVENPALAVHLTQRFSSARLAHDVRWLLLNFPAKGLNIPDALELLLGPALPSDVSFQLKYLLFWAPVNPMAAVCYFLPAYGNHPFIIQYAMRALEYHSVDVTFFYVPQIVQTLRYDVLGYVERYIVETGKFSQLFAHQIIWNMKANSFKDEDSQIPDPVKPTLDKVMDSMIANFLESDRAFYEREFAFFNEVTDISGKLKPYIKKSKPEKKQKIEEELRKIKLEVGVYLPSNPDGEVIGIDRKSGKPLQSHAKAPYMATFRLRKERGEVEGIEDKLSDAQKAEKNTYEVWQSAIFKVGDDCRQDILALQMIAAFRGIFNNVGLDVYVYPYRVTATAPGCGVIDVLPNSISRDMLGREAVNGLYEYFVSKYGGEDSIRFQEARNNFVKSMAAYSVISYLLQFKDRHNGNIMIDDAGHILHIDFGFCFDIAPGGVKFERAPFKLTSEMVAVMGGSTDSQPYHWFEELCIKSFLASRMHCEHLAQIVTVMLDSGLPCFKPETMQHFRERFVLHKTEREAADFMRDLVRKSYNSYSTKGYDQFQLLTNGIPY</sequence>
<dbReference type="Proteomes" id="UP000799772">
    <property type="component" value="Unassembled WGS sequence"/>
</dbReference>
<feature type="non-terminal residue" evidence="10">
    <location>
        <position position="1"/>
    </location>
</feature>
<protein>
    <recommendedName>
        <fullName evidence="3">1-phosphatidylinositol 4-kinase</fullName>
        <ecNumber evidence="3">2.7.1.67</ecNumber>
    </recommendedName>
</protein>
<dbReference type="PROSITE" id="PS50290">
    <property type="entry name" value="PI3_4_KINASE_3"/>
    <property type="match status" value="1"/>
</dbReference>
<dbReference type="InterPro" id="IPR001263">
    <property type="entry name" value="PI3K_accessory_dom"/>
</dbReference>
<comment type="catalytic activity">
    <reaction evidence="1">
        <text>a 1,2-diacyl-sn-glycero-3-phospho-(1D-myo-inositol) + ATP = a 1,2-diacyl-sn-glycero-3-phospho-(1D-myo-inositol 4-phosphate) + ADP + H(+)</text>
        <dbReference type="Rhea" id="RHEA:19877"/>
        <dbReference type="ChEBI" id="CHEBI:15378"/>
        <dbReference type="ChEBI" id="CHEBI:30616"/>
        <dbReference type="ChEBI" id="CHEBI:57880"/>
        <dbReference type="ChEBI" id="CHEBI:58178"/>
        <dbReference type="ChEBI" id="CHEBI:456216"/>
        <dbReference type="EC" id="2.7.1.67"/>
    </reaction>
</comment>
<dbReference type="FunFam" id="1.10.1070.11:FF:000022">
    <property type="entry name" value="Phosphatidylinositol 4-kinase stt4"/>
    <property type="match status" value="1"/>
</dbReference>
<dbReference type="InterPro" id="IPR018936">
    <property type="entry name" value="PI3/4_kinase_CS"/>
</dbReference>
<dbReference type="SUPFAM" id="SSF56112">
    <property type="entry name" value="Protein kinase-like (PK-like)"/>
    <property type="match status" value="1"/>
</dbReference>
<keyword evidence="4" id="KW-0808">Transferase</keyword>
<dbReference type="SMART" id="SM00145">
    <property type="entry name" value="PI3Ka"/>
    <property type="match status" value="1"/>
</dbReference>
<evidence type="ECO:0000256" key="5">
    <source>
        <dbReference type="ARBA" id="ARBA00022741"/>
    </source>
</evidence>
<dbReference type="OrthoDB" id="10264149at2759"/>
<dbReference type="InterPro" id="IPR000403">
    <property type="entry name" value="PI3/4_kinase_cat_dom"/>
</dbReference>
<dbReference type="FunFam" id="3.30.1010.10:FF:000014">
    <property type="entry name" value="Phosphatidylinositol 4-kinase STT4"/>
    <property type="match status" value="1"/>
</dbReference>
<keyword evidence="5" id="KW-0547">Nucleotide-binding</keyword>
<dbReference type="EC" id="2.7.1.67" evidence="3"/>
<dbReference type="Gene3D" id="1.25.40.70">
    <property type="entry name" value="Phosphatidylinositol 3-kinase, accessory domain (PIK)"/>
    <property type="match status" value="1"/>
</dbReference>
<dbReference type="PANTHER" id="PTHR10048">
    <property type="entry name" value="PHOSPHATIDYLINOSITOL KINASE"/>
    <property type="match status" value="1"/>
</dbReference>
<evidence type="ECO:0000259" key="8">
    <source>
        <dbReference type="PROSITE" id="PS50290"/>
    </source>
</evidence>
<proteinExistence type="inferred from homology"/>
<dbReference type="Pfam" id="PF00613">
    <property type="entry name" value="PI3Ka"/>
    <property type="match status" value="1"/>
</dbReference>
<keyword evidence="11" id="KW-1185">Reference proteome</keyword>
<dbReference type="InterPro" id="IPR042236">
    <property type="entry name" value="PI3K_accessory_sf"/>
</dbReference>
<name>A0A9P4I754_9PEZI</name>
<keyword evidence="6" id="KW-0418">Kinase</keyword>
<gene>
    <name evidence="10" type="ORF">NA57DRAFT_47196</name>
</gene>
<comment type="caution">
    <text evidence="10">The sequence shown here is derived from an EMBL/GenBank/DDBJ whole genome shotgun (WGS) entry which is preliminary data.</text>
</comment>
<dbReference type="Pfam" id="PF19274">
    <property type="entry name" value="PI4K_N"/>
    <property type="match status" value="1"/>
</dbReference>
<evidence type="ECO:0000256" key="1">
    <source>
        <dbReference type="ARBA" id="ARBA00001686"/>
    </source>
</evidence>
<comment type="similarity">
    <text evidence="2">Belongs to the PI3/PI4-kinase family. Type III PI4K subfamily.</text>
</comment>
<dbReference type="InterPro" id="IPR016024">
    <property type="entry name" value="ARM-type_fold"/>
</dbReference>
<dbReference type="GO" id="GO:0005524">
    <property type="term" value="F:ATP binding"/>
    <property type="evidence" value="ECO:0007669"/>
    <property type="project" value="UniProtKB-KW"/>
</dbReference>
<dbReference type="PROSITE" id="PS00915">
    <property type="entry name" value="PI3_4_KINASE_1"/>
    <property type="match status" value="1"/>
</dbReference>
<dbReference type="Gene3D" id="3.30.1010.10">
    <property type="entry name" value="Phosphatidylinositol 3-kinase Catalytic Subunit, Chain A, domain 4"/>
    <property type="match status" value="1"/>
</dbReference>
<feature type="domain" description="PIK helical" evidence="9">
    <location>
        <begin position="1363"/>
        <end position="1549"/>
    </location>
</feature>
<dbReference type="FunFam" id="1.25.40.70:FF:000011">
    <property type="entry name" value="Phosphatidylinositol 4-kinase alpha"/>
    <property type="match status" value="1"/>
</dbReference>
<accession>A0A9P4I754</accession>
<dbReference type="PROSITE" id="PS51545">
    <property type="entry name" value="PIK_HELICAL"/>
    <property type="match status" value="1"/>
</dbReference>
<dbReference type="Pfam" id="PF00454">
    <property type="entry name" value="PI3_PI4_kinase"/>
    <property type="match status" value="1"/>
</dbReference>
<keyword evidence="7" id="KW-0067">ATP-binding</keyword>
<evidence type="ECO:0000256" key="3">
    <source>
        <dbReference type="ARBA" id="ARBA00012169"/>
    </source>
</evidence>
<evidence type="ECO:0000256" key="7">
    <source>
        <dbReference type="ARBA" id="ARBA00022840"/>
    </source>
</evidence>
<dbReference type="Gene3D" id="1.10.1070.11">
    <property type="entry name" value="Phosphatidylinositol 3-/4-kinase, catalytic domain"/>
    <property type="match status" value="1"/>
</dbReference>
<dbReference type="GO" id="GO:0005886">
    <property type="term" value="C:plasma membrane"/>
    <property type="evidence" value="ECO:0007669"/>
    <property type="project" value="TreeGrafter"/>
</dbReference>
<dbReference type="SMART" id="SM00146">
    <property type="entry name" value="PI3Kc"/>
    <property type="match status" value="1"/>
</dbReference>
<organism evidence="10 11">
    <name type="scientific">Rhizodiscina lignyota</name>
    <dbReference type="NCBI Taxonomy" id="1504668"/>
    <lineage>
        <taxon>Eukaryota</taxon>
        <taxon>Fungi</taxon>
        <taxon>Dikarya</taxon>
        <taxon>Ascomycota</taxon>
        <taxon>Pezizomycotina</taxon>
        <taxon>Dothideomycetes</taxon>
        <taxon>Pleosporomycetidae</taxon>
        <taxon>Aulographales</taxon>
        <taxon>Rhizodiscinaceae</taxon>
        <taxon>Rhizodiscina</taxon>
    </lineage>
</organism>
<dbReference type="PANTHER" id="PTHR10048:SF15">
    <property type="entry name" value="PHOSPHATIDYLINOSITOL 4-KINASE ALPHA"/>
    <property type="match status" value="1"/>
</dbReference>
<dbReference type="InterPro" id="IPR015433">
    <property type="entry name" value="PI3/4_kinase"/>
</dbReference>
<dbReference type="GO" id="GO:0046854">
    <property type="term" value="P:phosphatidylinositol phosphate biosynthetic process"/>
    <property type="evidence" value="ECO:0007669"/>
    <property type="project" value="InterPro"/>
</dbReference>
<dbReference type="GO" id="GO:0005737">
    <property type="term" value="C:cytoplasm"/>
    <property type="evidence" value="ECO:0007669"/>
    <property type="project" value="TreeGrafter"/>
</dbReference>
<evidence type="ECO:0000259" key="9">
    <source>
        <dbReference type="PROSITE" id="PS51545"/>
    </source>
</evidence>
<dbReference type="InterPro" id="IPR036940">
    <property type="entry name" value="PI3/4_kinase_cat_sf"/>
</dbReference>
<dbReference type="SUPFAM" id="SSF48371">
    <property type="entry name" value="ARM repeat"/>
    <property type="match status" value="2"/>
</dbReference>
<dbReference type="CDD" id="cd05167">
    <property type="entry name" value="PI4Kc_III_alpha"/>
    <property type="match status" value="1"/>
</dbReference>
<evidence type="ECO:0000256" key="6">
    <source>
        <dbReference type="ARBA" id="ARBA00022777"/>
    </source>
</evidence>
<dbReference type="EMBL" id="ML978135">
    <property type="protein sequence ID" value="KAF2094163.1"/>
    <property type="molecule type" value="Genomic_DNA"/>
</dbReference>
<dbReference type="InterPro" id="IPR045495">
    <property type="entry name" value="PI4K_N"/>
</dbReference>
<feature type="domain" description="PI3K/PI4K catalytic" evidence="8">
    <location>
        <begin position="1622"/>
        <end position="1912"/>
    </location>
</feature>
<evidence type="ECO:0000313" key="11">
    <source>
        <dbReference type="Proteomes" id="UP000799772"/>
    </source>
</evidence>
<reference evidence="10" key="1">
    <citation type="journal article" date="2020" name="Stud. Mycol.">
        <title>101 Dothideomycetes genomes: a test case for predicting lifestyles and emergence of pathogens.</title>
        <authorList>
            <person name="Haridas S."/>
            <person name="Albert R."/>
            <person name="Binder M."/>
            <person name="Bloem J."/>
            <person name="Labutti K."/>
            <person name="Salamov A."/>
            <person name="Andreopoulos B."/>
            <person name="Baker S."/>
            <person name="Barry K."/>
            <person name="Bills G."/>
            <person name="Bluhm B."/>
            <person name="Cannon C."/>
            <person name="Castanera R."/>
            <person name="Culley D."/>
            <person name="Daum C."/>
            <person name="Ezra D."/>
            <person name="Gonzalez J."/>
            <person name="Henrissat B."/>
            <person name="Kuo A."/>
            <person name="Liang C."/>
            <person name="Lipzen A."/>
            <person name="Lutzoni F."/>
            <person name="Magnuson J."/>
            <person name="Mondo S."/>
            <person name="Nolan M."/>
            <person name="Ohm R."/>
            <person name="Pangilinan J."/>
            <person name="Park H.-J."/>
            <person name="Ramirez L."/>
            <person name="Alfaro M."/>
            <person name="Sun H."/>
            <person name="Tritt A."/>
            <person name="Yoshinaga Y."/>
            <person name="Zwiers L.-H."/>
            <person name="Turgeon B."/>
            <person name="Goodwin S."/>
            <person name="Spatafora J."/>
            <person name="Crous P."/>
            <person name="Grigoriev I."/>
        </authorList>
    </citation>
    <scope>NUCLEOTIDE SEQUENCE</scope>
    <source>
        <strain evidence="10">CBS 133067</strain>
    </source>
</reference>
<evidence type="ECO:0000256" key="4">
    <source>
        <dbReference type="ARBA" id="ARBA00022679"/>
    </source>
</evidence>
<dbReference type="GO" id="GO:0004430">
    <property type="term" value="F:1-phosphatidylinositol 4-kinase activity"/>
    <property type="evidence" value="ECO:0007669"/>
    <property type="project" value="UniProtKB-EC"/>
</dbReference>
<dbReference type="InterPro" id="IPR011009">
    <property type="entry name" value="Kinase-like_dom_sf"/>
</dbReference>
<evidence type="ECO:0000256" key="2">
    <source>
        <dbReference type="ARBA" id="ARBA00006209"/>
    </source>
</evidence>